<reference evidence="13 14" key="2">
    <citation type="submission" date="2018-12" db="EMBL/GenBank/DDBJ databases">
        <title>Simiduia agarivorans gen. nov., sp. nov., a marine, agarolytic bacterium isolated from shallow coastal water from Keelung, Taiwan.</title>
        <authorList>
            <person name="Shieh W.Y."/>
        </authorList>
    </citation>
    <scope>NUCLEOTIDE SEQUENCE [LARGE SCALE GENOMIC DNA]</scope>
    <source>
        <strain evidence="13 14">GTF-13</strain>
    </source>
</reference>
<proteinExistence type="predicted"/>
<dbReference type="EC" id="2.7.13.3" evidence="3"/>
<feature type="domain" description="Histidine kinase" evidence="11">
    <location>
        <begin position="501"/>
        <end position="714"/>
    </location>
</feature>
<comment type="subcellular location">
    <subcellularLocation>
        <location evidence="2">Membrane</location>
    </subcellularLocation>
</comment>
<keyword evidence="4" id="KW-0597">Phosphoprotein</keyword>
<dbReference type="GO" id="GO:0016020">
    <property type="term" value="C:membrane"/>
    <property type="evidence" value="ECO:0007669"/>
    <property type="project" value="UniProtKB-SubCell"/>
</dbReference>
<dbReference type="Pfam" id="PF00512">
    <property type="entry name" value="HisKA"/>
    <property type="match status" value="1"/>
</dbReference>
<dbReference type="CDD" id="cd06225">
    <property type="entry name" value="HAMP"/>
    <property type="match status" value="1"/>
</dbReference>
<dbReference type="InterPro" id="IPR050428">
    <property type="entry name" value="TCS_sensor_his_kinase"/>
</dbReference>
<dbReference type="PROSITE" id="PS50109">
    <property type="entry name" value="HIS_KIN"/>
    <property type="match status" value="1"/>
</dbReference>
<keyword evidence="7" id="KW-0418">Kinase</keyword>
<dbReference type="PANTHER" id="PTHR45436:SF5">
    <property type="entry name" value="SENSOR HISTIDINE KINASE TRCS"/>
    <property type="match status" value="1"/>
</dbReference>
<evidence type="ECO:0000256" key="9">
    <source>
        <dbReference type="ARBA" id="ARBA00023012"/>
    </source>
</evidence>
<dbReference type="PANTHER" id="PTHR45436">
    <property type="entry name" value="SENSOR HISTIDINE KINASE YKOH"/>
    <property type="match status" value="1"/>
</dbReference>
<organism evidence="13 14">
    <name type="scientific">Aestuariirhabdus litorea</name>
    <dbReference type="NCBI Taxonomy" id="2528527"/>
    <lineage>
        <taxon>Bacteria</taxon>
        <taxon>Pseudomonadati</taxon>
        <taxon>Pseudomonadota</taxon>
        <taxon>Gammaproteobacteria</taxon>
        <taxon>Oceanospirillales</taxon>
        <taxon>Aestuariirhabdaceae</taxon>
        <taxon>Aestuariirhabdus</taxon>
    </lineage>
</organism>
<evidence type="ECO:0000313" key="13">
    <source>
        <dbReference type="EMBL" id="RRJ83751.1"/>
    </source>
</evidence>
<evidence type="ECO:0000313" key="14">
    <source>
        <dbReference type="Proteomes" id="UP000280792"/>
    </source>
</evidence>
<evidence type="ECO:0000256" key="4">
    <source>
        <dbReference type="ARBA" id="ARBA00022553"/>
    </source>
</evidence>
<dbReference type="RefSeq" id="WP_125014021.1">
    <property type="nucleotide sequence ID" value="NZ_QWEZ01000001.1"/>
</dbReference>
<dbReference type="InterPro" id="IPR005467">
    <property type="entry name" value="His_kinase_dom"/>
</dbReference>
<keyword evidence="5" id="KW-0808">Transferase</keyword>
<comment type="caution">
    <text evidence="13">The sequence shown here is derived from an EMBL/GenBank/DDBJ whole genome shotgun (WGS) entry which is preliminary data.</text>
</comment>
<evidence type="ECO:0000256" key="8">
    <source>
        <dbReference type="ARBA" id="ARBA00022989"/>
    </source>
</evidence>
<feature type="transmembrane region" description="Helical" evidence="10">
    <location>
        <begin position="421"/>
        <end position="442"/>
    </location>
</feature>
<reference evidence="13 14" key="1">
    <citation type="submission" date="2018-08" db="EMBL/GenBank/DDBJ databases">
        <authorList>
            <person name="Khan S.A."/>
        </authorList>
    </citation>
    <scope>NUCLEOTIDE SEQUENCE [LARGE SCALE GENOMIC DNA]</scope>
    <source>
        <strain evidence="13 14">GTF-13</strain>
    </source>
</reference>
<dbReference type="Proteomes" id="UP000280792">
    <property type="component" value="Unassembled WGS sequence"/>
</dbReference>
<dbReference type="EMBL" id="QWEZ01000001">
    <property type="protein sequence ID" value="RRJ83751.1"/>
    <property type="molecule type" value="Genomic_DNA"/>
</dbReference>
<gene>
    <name evidence="13" type="ORF">D0544_01115</name>
</gene>
<dbReference type="SUPFAM" id="SSF47384">
    <property type="entry name" value="Homodimeric domain of signal transducing histidine kinase"/>
    <property type="match status" value="1"/>
</dbReference>
<evidence type="ECO:0000256" key="10">
    <source>
        <dbReference type="SAM" id="Phobius"/>
    </source>
</evidence>
<evidence type="ECO:0000259" key="12">
    <source>
        <dbReference type="PROSITE" id="PS50885"/>
    </source>
</evidence>
<evidence type="ECO:0000256" key="7">
    <source>
        <dbReference type="ARBA" id="ARBA00022777"/>
    </source>
</evidence>
<evidence type="ECO:0000256" key="6">
    <source>
        <dbReference type="ARBA" id="ARBA00022692"/>
    </source>
</evidence>
<evidence type="ECO:0000256" key="5">
    <source>
        <dbReference type="ARBA" id="ARBA00022679"/>
    </source>
</evidence>
<evidence type="ECO:0000256" key="2">
    <source>
        <dbReference type="ARBA" id="ARBA00004370"/>
    </source>
</evidence>
<keyword evidence="8 10" id="KW-1133">Transmembrane helix</keyword>
<dbReference type="Gene3D" id="6.10.340.10">
    <property type="match status" value="1"/>
</dbReference>
<feature type="domain" description="HAMP" evidence="12">
    <location>
        <begin position="438"/>
        <end position="493"/>
    </location>
</feature>
<name>A0A3P3VLV6_9GAMM</name>
<dbReference type="AlphaFoldDB" id="A0A3P3VLV6"/>
<dbReference type="InterPro" id="IPR003594">
    <property type="entry name" value="HATPase_dom"/>
</dbReference>
<keyword evidence="10" id="KW-0472">Membrane</keyword>
<dbReference type="InterPro" id="IPR036097">
    <property type="entry name" value="HisK_dim/P_sf"/>
</dbReference>
<dbReference type="PROSITE" id="PS50885">
    <property type="entry name" value="HAMP"/>
    <property type="match status" value="1"/>
</dbReference>
<evidence type="ECO:0000256" key="3">
    <source>
        <dbReference type="ARBA" id="ARBA00012438"/>
    </source>
</evidence>
<dbReference type="InterPro" id="IPR003660">
    <property type="entry name" value="HAMP_dom"/>
</dbReference>
<dbReference type="CDD" id="cd00082">
    <property type="entry name" value="HisKA"/>
    <property type="match status" value="1"/>
</dbReference>
<dbReference type="GO" id="GO:0000155">
    <property type="term" value="F:phosphorelay sensor kinase activity"/>
    <property type="evidence" value="ECO:0007669"/>
    <property type="project" value="InterPro"/>
</dbReference>
<keyword evidence="14" id="KW-1185">Reference proteome</keyword>
<dbReference type="Gene3D" id="1.10.287.130">
    <property type="match status" value="1"/>
</dbReference>
<comment type="catalytic activity">
    <reaction evidence="1">
        <text>ATP + protein L-histidine = ADP + protein N-phospho-L-histidine.</text>
        <dbReference type="EC" id="2.7.13.3"/>
    </reaction>
</comment>
<evidence type="ECO:0000259" key="11">
    <source>
        <dbReference type="PROSITE" id="PS50109"/>
    </source>
</evidence>
<dbReference type="InterPro" id="IPR036890">
    <property type="entry name" value="HATPase_C_sf"/>
</dbReference>
<protein>
    <recommendedName>
        <fullName evidence="3">histidine kinase</fullName>
        <ecNumber evidence="3">2.7.13.3</ecNumber>
    </recommendedName>
</protein>
<sequence length="714" mass="78233">MRLRSQLAVLALVTLALPWAGCQYVQQMEQVLRKGQEATVLASARMLGESLAETRAFYADEAYLEQGGAADSYAALLRTPILIDGYQDDWSERIGTRHFSAAEGVPFAAQVKIGIKRDAASGDNGLYLYLSVEAPGRRYAVPKVIYSDPVAGFSNLQRAALFEADTLWLQLVQADGTPLHLVVQTAAPGEVSAQRLSFARNDPPLSPYPALRGHWQDTPQGYNLELFIPIDRLGKRFAYSLLHPTAEGVQAIGTALEGRYSPRQLVAEIARQQQPPGYLVEPSLLLQQRIAGLGMADSRLLLTDPYHWVLARQGRLSDLVLPGYDSAEGIMAIIYRWILDDTNRLQLIEQDPGRLKVPEVSQALAGEAAVGWYRFADNRAVVLAAYPVREQGRVVGAVVVQKGTGDILLLANEAWGGLVRISLLVAALVLVVLVGFAALLGWRIRRLSRQAEQVISEGGRLAEAFRASRSADEIGELSRSFARLHRRASQYTQYLQGLSSKLAHELRTPLAVIRTSLENLPAEGEGAEREAYRQRALSGVDRLRSIIDAMSEARRVEQSIANAEQLSFTLDELVAGMVSAYADVYGKHRFQYHPPVAPLPMRGDPDLLVQLLDKLVDNATGFAPAGATIQIGLRSAGGEYELSVTNPGPLLPDTMQQQLFDSMVSLRPSSPERHHLGFGLYIVRLIAESFRGRVEAQNLGSGDGVVFRVFFAAP</sequence>
<dbReference type="Pfam" id="PF02518">
    <property type="entry name" value="HATPase_c"/>
    <property type="match status" value="1"/>
</dbReference>
<dbReference type="Gene3D" id="3.30.565.10">
    <property type="entry name" value="Histidine kinase-like ATPase, C-terminal domain"/>
    <property type="match status" value="1"/>
</dbReference>
<dbReference type="SMART" id="SM00387">
    <property type="entry name" value="HATPase_c"/>
    <property type="match status" value="1"/>
</dbReference>
<evidence type="ECO:0000256" key="1">
    <source>
        <dbReference type="ARBA" id="ARBA00000085"/>
    </source>
</evidence>
<accession>A0A3P3VLV6</accession>
<keyword evidence="9" id="KW-0902">Two-component regulatory system</keyword>
<dbReference type="SMART" id="SM00388">
    <property type="entry name" value="HisKA"/>
    <property type="match status" value="1"/>
</dbReference>
<dbReference type="InterPro" id="IPR003661">
    <property type="entry name" value="HisK_dim/P_dom"/>
</dbReference>
<keyword evidence="6 10" id="KW-0812">Transmembrane</keyword>
<dbReference type="SUPFAM" id="SSF55874">
    <property type="entry name" value="ATPase domain of HSP90 chaperone/DNA topoisomerase II/histidine kinase"/>
    <property type="match status" value="1"/>
</dbReference>